<evidence type="ECO:0000256" key="4">
    <source>
        <dbReference type="ARBA" id="ARBA00022840"/>
    </source>
</evidence>
<accession>A0A326TV80</accession>
<comment type="similarity">
    <text evidence="1">Belongs to the ABC transporter superfamily.</text>
</comment>
<organism evidence="6 7">
    <name type="scientific">Thermosporothrix hazakensis</name>
    <dbReference type="NCBI Taxonomy" id="644383"/>
    <lineage>
        <taxon>Bacteria</taxon>
        <taxon>Bacillati</taxon>
        <taxon>Chloroflexota</taxon>
        <taxon>Ktedonobacteria</taxon>
        <taxon>Ktedonobacterales</taxon>
        <taxon>Thermosporotrichaceae</taxon>
        <taxon>Thermosporothrix</taxon>
    </lineage>
</organism>
<dbReference type="PANTHER" id="PTHR43335">
    <property type="entry name" value="ABC TRANSPORTER, ATP-BINDING PROTEIN"/>
    <property type="match status" value="1"/>
</dbReference>
<gene>
    <name evidence="6" type="ORF">EI42_05904</name>
</gene>
<feature type="domain" description="ABC transporter" evidence="5">
    <location>
        <begin position="2"/>
        <end position="202"/>
    </location>
</feature>
<evidence type="ECO:0000256" key="1">
    <source>
        <dbReference type="ARBA" id="ARBA00005417"/>
    </source>
</evidence>
<dbReference type="OrthoDB" id="9775490at2"/>
<dbReference type="SMART" id="SM00382">
    <property type="entry name" value="AAA"/>
    <property type="match status" value="1"/>
</dbReference>
<evidence type="ECO:0000256" key="3">
    <source>
        <dbReference type="ARBA" id="ARBA00022741"/>
    </source>
</evidence>
<dbReference type="InterPro" id="IPR003439">
    <property type="entry name" value="ABC_transporter-like_ATP-bd"/>
</dbReference>
<comment type="caution">
    <text evidence="6">The sequence shown here is derived from an EMBL/GenBank/DDBJ whole genome shotgun (WGS) entry which is preliminary data.</text>
</comment>
<dbReference type="GO" id="GO:0016887">
    <property type="term" value="F:ATP hydrolysis activity"/>
    <property type="evidence" value="ECO:0007669"/>
    <property type="project" value="InterPro"/>
</dbReference>
<dbReference type="GO" id="GO:0005524">
    <property type="term" value="F:ATP binding"/>
    <property type="evidence" value="ECO:0007669"/>
    <property type="project" value="UniProtKB-KW"/>
</dbReference>
<dbReference type="PANTHER" id="PTHR43335:SF2">
    <property type="entry name" value="ABC TRANSPORTER, ATP-BINDING PROTEIN"/>
    <property type="match status" value="1"/>
</dbReference>
<dbReference type="InterPro" id="IPR027417">
    <property type="entry name" value="P-loop_NTPase"/>
</dbReference>
<keyword evidence="2" id="KW-0813">Transport</keyword>
<name>A0A326TV80_THEHA</name>
<dbReference type="Gene3D" id="3.40.50.300">
    <property type="entry name" value="P-loop containing nucleotide triphosphate hydrolases"/>
    <property type="match status" value="1"/>
</dbReference>
<evidence type="ECO:0000256" key="2">
    <source>
        <dbReference type="ARBA" id="ARBA00022448"/>
    </source>
</evidence>
<proteinExistence type="inferred from homology"/>
<evidence type="ECO:0000313" key="6">
    <source>
        <dbReference type="EMBL" id="PZW20531.1"/>
    </source>
</evidence>
<dbReference type="InterPro" id="IPR003593">
    <property type="entry name" value="AAA+_ATPase"/>
</dbReference>
<evidence type="ECO:0000313" key="7">
    <source>
        <dbReference type="Proteomes" id="UP000248806"/>
    </source>
</evidence>
<keyword evidence="4" id="KW-0067">ATP-binding</keyword>
<dbReference type="Proteomes" id="UP000248806">
    <property type="component" value="Unassembled WGS sequence"/>
</dbReference>
<dbReference type="SUPFAM" id="SSF52540">
    <property type="entry name" value="P-loop containing nucleoside triphosphate hydrolases"/>
    <property type="match status" value="1"/>
</dbReference>
<sequence length="267" mass="29310">MLGRNGAGKTTLLQILATLLPQTSGEVWINNHHLKKEKWAIRSQIGIGFLPQEQGYYPKLTVQETLFYFASLQNVRHKREQIDELLEVVNLTEKKHARASTLSGGMRRRLGLAQALLGNPRVLIIDEPTAGLDPVEQQRFRMLLGTLGARREQTILLSTHIVADVATIAGSVAVLEQGSLRFQGSVQQLTQHASGACWQWRTTLETIEQMRQRRAAIIASLSPVLGGVAAPNEVIARVVGPCPAPEAVPCQPTLEDGYFLLIGTADL</sequence>
<dbReference type="AlphaFoldDB" id="A0A326TV80"/>
<keyword evidence="3" id="KW-0547">Nucleotide-binding</keyword>
<dbReference type="PROSITE" id="PS50893">
    <property type="entry name" value="ABC_TRANSPORTER_2"/>
    <property type="match status" value="1"/>
</dbReference>
<dbReference type="PROSITE" id="PS00211">
    <property type="entry name" value="ABC_TRANSPORTER_1"/>
    <property type="match status" value="1"/>
</dbReference>
<dbReference type="EMBL" id="QKUF01000042">
    <property type="protein sequence ID" value="PZW20531.1"/>
    <property type="molecule type" value="Genomic_DNA"/>
</dbReference>
<protein>
    <submittedName>
        <fullName evidence="6">ABC-type multidrug transport system ATPase subunit</fullName>
    </submittedName>
</protein>
<reference evidence="6 7" key="1">
    <citation type="submission" date="2018-06" db="EMBL/GenBank/DDBJ databases">
        <title>Genomic Encyclopedia of Archaeal and Bacterial Type Strains, Phase II (KMG-II): from individual species to whole genera.</title>
        <authorList>
            <person name="Goeker M."/>
        </authorList>
    </citation>
    <scope>NUCLEOTIDE SEQUENCE [LARGE SCALE GENOMIC DNA]</scope>
    <source>
        <strain evidence="6 7">ATCC BAA-1881</strain>
    </source>
</reference>
<evidence type="ECO:0000259" key="5">
    <source>
        <dbReference type="PROSITE" id="PS50893"/>
    </source>
</evidence>
<dbReference type="Pfam" id="PF00005">
    <property type="entry name" value="ABC_tran"/>
    <property type="match status" value="1"/>
</dbReference>
<keyword evidence="7" id="KW-1185">Reference proteome</keyword>
<dbReference type="InterPro" id="IPR017871">
    <property type="entry name" value="ABC_transporter-like_CS"/>
</dbReference>